<gene>
    <name evidence="2" type="primary">LOC115992237</name>
</gene>
<reference evidence="2" key="2">
    <citation type="submission" date="2021-01" db="UniProtKB">
        <authorList>
            <consortium name="EnsemblPlants"/>
        </authorList>
    </citation>
    <scope>IDENTIFICATION</scope>
</reference>
<proteinExistence type="inferred from homology"/>
<comment type="similarity">
    <text evidence="1">Belongs to the plant acyltransferase family.</text>
</comment>
<organism evidence="2 3">
    <name type="scientific">Quercus lobata</name>
    <name type="common">Valley oak</name>
    <dbReference type="NCBI Taxonomy" id="97700"/>
    <lineage>
        <taxon>Eukaryota</taxon>
        <taxon>Viridiplantae</taxon>
        <taxon>Streptophyta</taxon>
        <taxon>Embryophyta</taxon>
        <taxon>Tracheophyta</taxon>
        <taxon>Spermatophyta</taxon>
        <taxon>Magnoliopsida</taxon>
        <taxon>eudicotyledons</taxon>
        <taxon>Gunneridae</taxon>
        <taxon>Pentapetalae</taxon>
        <taxon>rosids</taxon>
        <taxon>fabids</taxon>
        <taxon>Fagales</taxon>
        <taxon>Fagaceae</taxon>
        <taxon>Quercus</taxon>
    </lineage>
</organism>
<protein>
    <submittedName>
        <fullName evidence="2">Uncharacterized protein</fullName>
    </submittedName>
</protein>
<dbReference type="OMA" id="TECTSAY"/>
<name>A0A7N2LUY0_QUELO</name>
<dbReference type="EMBL" id="LRBV02000005">
    <property type="status" value="NOT_ANNOTATED_CDS"/>
    <property type="molecule type" value="Genomic_DNA"/>
</dbReference>
<evidence type="ECO:0000313" key="2">
    <source>
        <dbReference type="EnsemblPlants" id="QL05p083327:mrna"/>
    </source>
</evidence>
<keyword evidence="3" id="KW-1185">Reference proteome</keyword>
<dbReference type="Pfam" id="PF02458">
    <property type="entry name" value="Transferase"/>
    <property type="match status" value="1"/>
</dbReference>
<dbReference type="PANTHER" id="PTHR31642:SF266">
    <property type="entry name" value="HXXXD-TYPE ACYL-TRANSFERASE FAMILY PROTEIN"/>
    <property type="match status" value="1"/>
</dbReference>
<sequence length="472" mass="52652">MDMHTKRRDFMVTVSKKEVVVAAEFPNQEHWLPLSNLDMCLVPPLDFTLYFCYTKPTCGDNWTFVSKVKVLKKALAKALVPYYALAGEIVPNSVGEPEILCNNRGVDFIEGFADIELQNLNLYRADETIGCKLVPKKKNGMLAVQVTEFKCGGLMVACTFGHKIMDGYSASMFVISWAEIAQSKPLSSLPTFCRSLLNPRIPGSFDSSLENLYIPITSFHSIKEPNLGGNNFVSRTYIVKANIINQIQSLASTNECKRTKVECFSAFLWKIIAKRGTADKNISKLGLLVDGRTRIGSGDEEKTKILASYFGNLWSLPYGSKTVDDLIDKPLSWVANEVHGIGESAMTSEHFLGLLDWAAAHRSVPSLPKIYAYGSREGPALVVSSLLRLPLSKVQFGWGRPTCVSCYFPWGGDAGYVLPIQSPSGNGDWVVYMYILKEELELIEREAGHMFRPLTLGYFNEFEQEPLVRSKM</sequence>
<dbReference type="PANTHER" id="PTHR31642">
    <property type="entry name" value="TRICHOTHECENE 3-O-ACETYLTRANSFERASE"/>
    <property type="match status" value="1"/>
</dbReference>
<dbReference type="AlphaFoldDB" id="A0A7N2LUY0"/>
<accession>A0A7N2LUY0</accession>
<dbReference type="Gene3D" id="3.30.559.10">
    <property type="entry name" value="Chloramphenicol acetyltransferase-like domain"/>
    <property type="match status" value="2"/>
</dbReference>
<dbReference type="RefSeq" id="XP_030972192.1">
    <property type="nucleotide sequence ID" value="XM_031116332.1"/>
</dbReference>
<dbReference type="GO" id="GO:0016747">
    <property type="term" value="F:acyltransferase activity, transferring groups other than amino-acyl groups"/>
    <property type="evidence" value="ECO:0007669"/>
    <property type="project" value="TreeGrafter"/>
</dbReference>
<dbReference type="InParanoid" id="A0A7N2LUY0"/>
<dbReference type="Gramene" id="QL05p083327:mrna">
    <property type="protein sequence ID" value="QL05p083327:mrna"/>
    <property type="gene ID" value="QL05p083327"/>
</dbReference>
<dbReference type="OrthoDB" id="1502376at2759"/>
<dbReference type="Proteomes" id="UP000594261">
    <property type="component" value="Chromosome 5"/>
</dbReference>
<dbReference type="GeneID" id="115992237"/>
<dbReference type="EnsemblPlants" id="QL05p083327:mrna">
    <property type="protein sequence ID" value="QL05p083327:mrna"/>
    <property type="gene ID" value="QL05p083327"/>
</dbReference>
<dbReference type="InterPro" id="IPR050317">
    <property type="entry name" value="Plant_Fungal_Acyltransferase"/>
</dbReference>
<dbReference type="InterPro" id="IPR023213">
    <property type="entry name" value="CAT-like_dom_sf"/>
</dbReference>
<dbReference type="KEGG" id="qlo:115992237"/>
<reference evidence="2 3" key="1">
    <citation type="journal article" date="2016" name="G3 (Bethesda)">
        <title>First Draft Assembly and Annotation of the Genome of a California Endemic Oak Quercus lobata Nee (Fagaceae).</title>
        <authorList>
            <person name="Sork V.L."/>
            <person name="Fitz-Gibbon S.T."/>
            <person name="Puiu D."/>
            <person name="Crepeau M."/>
            <person name="Gugger P.F."/>
            <person name="Sherman R."/>
            <person name="Stevens K."/>
            <person name="Langley C.H."/>
            <person name="Pellegrini M."/>
            <person name="Salzberg S.L."/>
        </authorList>
    </citation>
    <scope>NUCLEOTIDE SEQUENCE [LARGE SCALE GENOMIC DNA]</scope>
    <source>
        <strain evidence="2 3">cv. SW786</strain>
    </source>
</reference>
<evidence type="ECO:0000313" key="3">
    <source>
        <dbReference type="Proteomes" id="UP000594261"/>
    </source>
</evidence>
<evidence type="ECO:0000256" key="1">
    <source>
        <dbReference type="ARBA" id="ARBA00009861"/>
    </source>
</evidence>